<dbReference type="EMBL" id="PGOL01000273">
    <property type="protein sequence ID" value="PKI73461.1"/>
    <property type="molecule type" value="Genomic_DNA"/>
</dbReference>
<dbReference type="PANTHER" id="PTHR32108:SF9">
    <property type="entry name" value="REVERSE TRANSCRIPTASE RNASE H-LIKE DOMAIN-CONTAINING PROTEIN"/>
    <property type="match status" value="1"/>
</dbReference>
<feature type="region of interest" description="Disordered" evidence="1">
    <location>
        <begin position="633"/>
        <end position="676"/>
    </location>
</feature>
<dbReference type="CDD" id="cd00303">
    <property type="entry name" value="retropepsin_like"/>
    <property type="match status" value="1"/>
</dbReference>
<feature type="region of interest" description="Disordered" evidence="1">
    <location>
        <begin position="115"/>
        <end position="142"/>
    </location>
</feature>
<comment type="caution">
    <text evidence="2">The sequence shown here is derived from an EMBL/GenBank/DDBJ whole genome shotgun (WGS) entry which is preliminary data.</text>
</comment>
<accession>A0A2I0KYB2</accession>
<feature type="compositionally biased region" description="Basic and acidic residues" evidence="1">
    <location>
        <begin position="115"/>
        <end position="124"/>
    </location>
</feature>
<dbReference type="STRING" id="22663.A0A2I0KYB2"/>
<feature type="compositionally biased region" description="Basic and acidic residues" evidence="1">
    <location>
        <begin position="636"/>
        <end position="647"/>
    </location>
</feature>
<dbReference type="AlphaFoldDB" id="A0A2I0KYB2"/>
<evidence type="ECO:0000313" key="2">
    <source>
        <dbReference type="EMBL" id="PKI73461.1"/>
    </source>
</evidence>
<dbReference type="Proteomes" id="UP000233551">
    <property type="component" value="Unassembled WGS sequence"/>
</dbReference>
<dbReference type="PANTHER" id="PTHR32108">
    <property type="entry name" value="DNA-DIRECTED RNA POLYMERASE SUBUNIT ALPHA"/>
    <property type="match status" value="1"/>
</dbReference>
<protein>
    <submittedName>
        <fullName evidence="2">Uncharacterized protein</fullName>
    </submittedName>
</protein>
<sequence length="676" mass="74555">MSLKAADIPTWADLSSKFIDQYKYCAETPPTLLELSTMEITEDQGFEAHAVKWRARAAKHVPPISEAQQIQLFHSTLKGAYYLHMLAHTSSFSNLIDAGKKLDIGVKLDKIKGPAEKKEGESAKKAATGTPSAGNRRGRDASVNAVNSGCQATQQYSINYTPAPPATQAYAPPPTHYQQQLPAQQVYYSTPPAPQLYAHNYAPAPPPIQQGRPSASRTPQPVQRAPAPQDQQGIAPWHKQFTLLPAPLSHIYRQPLASNRIRSISPNPDFDPTIHDQSRRCEYHQGAPGHTTDNSAHAPNETAPYLIEETVGSIFSNNISFSDDELPSEGYAHSRALYIVCKCNNFVVGRVMIDNSSAPNVCHVSTLKQMNVDLNLIRLSKTAVRAFDGSWREVNGEIDLLIEVGPCSFSVTFRVLDISNAFSLLLGRPWIHSMGAVPSTLHQKLKFIVEEGLHHGINRPIEIEEYKNRRGHGFRHSCHEIIEARRGKHLHRLAAHYGKINRGIPVLPLSHFFSGPQHIVGGTLDGPSSDSDDALVDLPGICAVTEETPSGAYIRLAQENVELNNWTSVPCYSVVIADVLHSNPNLRRVNSNPSKELLEEPQPIYFGEGFAPPREPSTHLGWKPAARIPRTGLVHKTPELTLSRDRTLPQLAHSPKKNLSSNSRKPQLAHSHPALP</sequence>
<feature type="region of interest" description="Disordered" evidence="1">
    <location>
        <begin position="197"/>
        <end position="232"/>
    </location>
</feature>
<dbReference type="InterPro" id="IPR021109">
    <property type="entry name" value="Peptidase_aspartic_dom_sf"/>
</dbReference>
<evidence type="ECO:0000313" key="3">
    <source>
        <dbReference type="Proteomes" id="UP000233551"/>
    </source>
</evidence>
<gene>
    <name evidence="2" type="ORF">CRG98_006148</name>
</gene>
<dbReference type="Gene3D" id="2.40.70.10">
    <property type="entry name" value="Acid Proteases"/>
    <property type="match status" value="1"/>
</dbReference>
<reference evidence="2 3" key="1">
    <citation type="submission" date="2017-11" db="EMBL/GenBank/DDBJ databases">
        <title>De-novo sequencing of pomegranate (Punica granatum L.) genome.</title>
        <authorList>
            <person name="Akparov Z."/>
            <person name="Amiraslanov A."/>
            <person name="Hajiyeva S."/>
            <person name="Abbasov M."/>
            <person name="Kaur K."/>
            <person name="Hamwieh A."/>
            <person name="Solovyev V."/>
            <person name="Salamov A."/>
            <person name="Braich B."/>
            <person name="Kosarev P."/>
            <person name="Mahmoud A."/>
            <person name="Hajiyev E."/>
            <person name="Babayeva S."/>
            <person name="Izzatullayeva V."/>
            <person name="Mammadov A."/>
            <person name="Mammadov A."/>
            <person name="Sharifova S."/>
            <person name="Ojaghi J."/>
            <person name="Eynullazada K."/>
            <person name="Bayramov B."/>
            <person name="Abdulazimova A."/>
            <person name="Shahmuradov I."/>
        </authorList>
    </citation>
    <scope>NUCLEOTIDE SEQUENCE [LARGE SCALE GENOMIC DNA]</scope>
    <source>
        <strain evidence="3">cv. AG2017</strain>
        <tissue evidence="2">Leaf</tissue>
    </source>
</reference>
<evidence type="ECO:0000256" key="1">
    <source>
        <dbReference type="SAM" id="MobiDB-lite"/>
    </source>
</evidence>
<proteinExistence type="predicted"/>
<organism evidence="2 3">
    <name type="scientific">Punica granatum</name>
    <name type="common">Pomegranate</name>
    <dbReference type="NCBI Taxonomy" id="22663"/>
    <lineage>
        <taxon>Eukaryota</taxon>
        <taxon>Viridiplantae</taxon>
        <taxon>Streptophyta</taxon>
        <taxon>Embryophyta</taxon>
        <taxon>Tracheophyta</taxon>
        <taxon>Spermatophyta</taxon>
        <taxon>Magnoliopsida</taxon>
        <taxon>eudicotyledons</taxon>
        <taxon>Gunneridae</taxon>
        <taxon>Pentapetalae</taxon>
        <taxon>rosids</taxon>
        <taxon>malvids</taxon>
        <taxon>Myrtales</taxon>
        <taxon>Lythraceae</taxon>
        <taxon>Punica</taxon>
    </lineage>
</organism>
<feature type="compositionally biased region" description="Polar residues" evidence="1">
    <location>
        <begin position="211"/>
        <end position="221"/>
    </location>
</feature>
<keyword evidence="3" id="KW-1185">Reference proteome</keyword>
<name>A0A2I0KYB2_PUNGR</name>